<proteinExistence type="predicted"/>
<dbReference type="HOGENOM" id="CLU_3046575_0_0_10"/>
<feature type="transmembrane region" description="Helical" evidence="1">
    <location>
        <begin position="24"/>
        <end position="44"/>
    </location>
</feature>
<evidence type="ECO:0000313" key="3">
    <source>
        <dbReference type="Proteomes" id="UP000004394"/>
    </source>
</evidence>
<keyword evidence="1" id="KW-0472">Membrane</keyword>
<protein>
    <submittedName>
        <fullName evidence="2">Uncharacterized protein</fullName>
    </submittedName>
</protein>
<accession>E0NRS5</accession>
<dbReference type="BioCyc" id="PMAR862515-HMP:GMOO-891-MONOMER"/>
<gene>
    <name evidence="2" type="ORF">HMPREF0658_0876</name>
</gene>
<name>E0NRS5_9BACT</name>
<dbReference type="STRING" id="862515.HMPREF0658_0876"/>
<dbReference type="AlphaFoldDB" id="E0NRS5"/>
<evidence type="ECO:0000256" key="1">
    <source>
        <dbReference type="SAM" id="Phobius"/>
    </source>
</evidence>
<evidence type="ECO:0000313" key="2">
    <source>
        <dbReference type="EMBL" id="EFM02213.1"/>
    </source>
</evidence>
<organism evidence="2 3">
    <name type="scientific">Hoylesella marshii DSM 16973 = JCM 13450</name>
    <dbReference type="NCBI Taxonomy" id="862515"/>
    <lineage>
        <taxon>Bacteria</taxon>
        <taxon>Pseudomonadati</taxon>
        <taxon>Bacteroidota</taxon>
        <taxon>Bacteroidia</taxon>
        <taxon>Bacteroidales</taxon>
        <taxon>Prevotellaceae</taxon>
        <taxon>Hoylesella</taxon>
    </lineage>
</organism>
<comment type="caution">
    <text evidence="2">The sequence shown here is derived from an EMBL/GenBank/DDBJ whole genome shotgun (WGS) entry which is preliminary data.</text>
</comment>
<reference evidence="2" key="1">
    <citation type="submission" date="2010-07" db="EMBL/GenBank/DDBJ databases">
        <authorList>
            <person name="Muzny D."/>
            <person name="Qin X."/>
            <person name="Deng J."/>
            <person name="Jiang H."/>
            <person name="Liu Y."/>
            <person name="Qu J."/>
            <person name="Song X.-Z."/>
            <person name="Zhang L."/>
            <person name="Thornton R."/>
            <person name="Coyle M."/>
            <person name="Francisco L."/>
            <person name="Jackson L."/>
            <person name="Javaid M."/>
            <person name="Korchina V."/>
            <person name="Kovar C."/>
            <person name="Mata R."/>
            <person name="Mathew T."/>
            <person name="Ngo R."/>
            <person name="Nguyen L."/>
            <person name="Nguyen N."/>
            <person name="Okwuonu G."/>
            <person name="Ongeri F."/>
            <person name="Pham C."/>
            <person name="Simmons D."/>
            <person name="Wilczek-Boney K."/>
            <person name="Hale W."/>
            <person name="Jakkamsetti A."/>
            <person name="Pham P."/>
            <person name="Ruth R."/>
            <person name="San Lucas F."/>
            <person name="Warren J."/>
            <person name="Zhang J."/>
            <person name="Zhao Z."/>
            <person name="Zhou C."/>
            <person name="Zhu D."/>
            <person name="Lee S."/>
            <person name="Bess C."/>
            <person name="Blankenburg K."/>
            <person name="Forbes L."/>
            <person name="Fu Q."/>
            <person name="Gubbala S."/>
            <person name="Hirani K."/>
            <person name="Jayaseelan J.C."/>
            <person name="Lara F."/>
            <person name="Munidasa M."/>
            <person name="Palculict T."/>
            <person name="Patil S."/>
            <person name="Pu L.-L."/>
            <person name="Saada N."/>
            <person name="Tang L."/>
            <person name="Weissenberger G."/>
            <person name="Zhu Y."/>
            <person name="Hemphill L."/>
            <person name="Shang Y."/>
            <person name="Youmans B."/>
            <person name="Ayvaz T."/>
            <person name="Ross M."/>
            <person name="Santibanez J."/>
            <person name="Aqrawi P."/>
            <person name="Gross S."/>
            <person name="Joshi V."/>
            <person name="Fowler G."/>
            <person name="Nazareth L."/>
            <person name="Reid J."/>
            <person name="Worley K."/>
            <person name="Petrosino J."/>
            <person name="Highlander S."/>
            <person name="Gibbs R."/>
        </authorList>
    </citation>
    <scope>NUCLEOTIDE SEQUENCE [LARGE SCALE GENOMIC DNA]</scope>
    <source>
        <strain evidence="2">DSM 16973</strain>
    </source>
</reference>
<keyword evidence="1" id="KW-1133">Transmembrane helix</keyword>
<keyword evidence="3" id="KW-1185">Reference proteome</keyword>
<dbReference type="EMBL" id="AEEI01000027">
    <property type="protein sequence ID" value="EFM02213.1"/>
    <property type="molecule type" value="Genomic_DNA"/>
</dbReference>
<keyword evidence="1" id="KW-0812">Transmembrane</keyword>
<dbReference type="Proteomes" id="UP000004394">
    <property type="component" value="Unassembled WGS sequence"/>
</dbReference>
<sequence length="54" mass="6346">MFAYPEPAYLIEDLSQLDNQVDETWFIIVFTIGNIIFLLSGKYFSLSREIRLSK</sequence>